<gene>
    <name evidence="4" type="ORF">EW145_g6844</name>
</gene>
<accession>A0A4S4KT96</accession>
<dbReference type="Proteomes" id="UP000308199">
    <property type="component" value="Unassembled WGS sequence"/>
</dbReference>
<dbReference type="PANTHER" id="PTHR48107:SF7">
    <property type="entry name" value="RE15974P"/>
    <property type="match status" value="1"/>
</dbReference>
<evidence type="ECO:0000313" key="4">
    <source>
        <dbReference type="EMBL" id="THH01834.1"/>
    </source>
</evidence>
<evidence type="ECO:0000256" key="2">
    <source>
        <dbReference type="ARBA" id="ARBA00022857"/>
    </source>
</evidence>
<dbReference type="InterPro" id="IPR036291">
    <property type="entry name" value="NAD(P)-bd_dom_sf"/>
</dbReference>
<protein>
    <recommendedName>
        <fullName evidence="6">NAD(P)-binding protein</fullName>
    </recommendedName>
</protein>
<comment type="caution">
    <text evidence="4">The sequence shown here is derived from an EMBL/GenBank/DDBJ whole genome shotgun (WGS) entry which is preliminary data.</text>
</comment>
<dbReference type="AlphaFoldDB" id="A0A4S4KT96"/>
<dbReference type="PRINTS" id="PR00081">
    <property type="entry name" value="GDHRDH"/>
</dbReference>
<keyword evidence="2" id="KW-0521">NADP</keyword>
<evidence type="ECO:0000256" key="1">
    <source>
        <dbReference type="ARBA" id="ARBA00006484"/>
    </source>
</evidence>
<organism evidence="4 5">
    <name type="scientific">Phellinidium pouzarii</name>
    <dbReference type="NCBI Taxonomy" id="167371"/>
    <lineage>
        <taxon>Eukaryota</taxon>
        <taxon>Fungi</taxon>
        <taxon>Dikarya</taxon>
        <taxon>Basidiomycota</taxon>
        <taxon>Agaricomycotina</taxon>
        <taxon>Agaricomycetes</taxon>
        <taxon>Hymenochaetales</taxon>
        <taxon>Hymenochaetaceae</taxon>
        <taxon>Phellinidium</taxon>
    </lineage>
</organism>
<name>A0A4S4KT96_9AGAM</name>
<dbReference type="PANTHER" id="PTHR48107">
    <property type="entry name" value="NADPH-DEPENDENT ALDEHYDE REDUCTASE-LIKE PROTEIN, CHLOROPLASTIC-RELATED"/>
    <property type="match status" value="1"/>
</dbReference>
<dbReference type="SUPFAM" id="SSF51735">
    <property type="entry name" value="NAD(P)-binding Rossmann-fold domains"/>
    <property type="match status" value="1"/>
</dbReference>
<comment type="similarity">
    <text evidence="1">Belongs to the short-chain dehydrogenases/reductases (SDR) family.</text>
</comment>
<dbReference type="GO" id="GO:0016614">
    <property type="term" value="F:oxidoreductase activity, acting on CH-OH group of donors"/>
    <property type="evidence" value="ECO:0007669"/>
    <property type="project" value="UniProtKB-ARBA"/>
</dbReference>
<dbReference type="Gene3D" id="3.40.50.720">
    <property type="entry name" value="NAD(P)-binding Rossmann-like Domain"/>
    <property type="match status" value="1"/>
</dbReference>
<proteinExistence type="inferred from homology"/>
<sequence>NYASNATAAKKVVTALNAKRAGAAVAVQADVSSVAQAQSLYEQSIKAFGRVDILVLNAGLIGSQTLAQIDEAAYDAHFNVNVKGPLFLVKAAAPSLQAGSRVIFFSTSLAHSSAVTPAVLLYVAAKGAIQQLTRSLGKDLGARGITVNCVAPGPVDTDMFHVGKTEQLITFVANMHPQKRVGQPDEIASIVAFLASPGAAWVNGQTLMVNGGFAV</sequence>
<evidence type="ECO:0008006" key="6">
    <source>
        <dbReference type="Google" id="ProtNLM"/>
    </source>
</evidence>
<dbReference type="Pfam" id="PF13561">
    <property type="entry name" value="adh_short_C2"/>
    <property type="match status" value="1"/>
</dbReference>
<keyword evidence="5" id="KW-1185">Reference proteome</keyword>
<keyword evidence="3" id="KW-0560">Oxidoreductase</keyword>
<dbReference type="InterPro" id="IPR020904">
    <property type="entry name" value="Sc_DH/Rdtase_CS"/>
</dbReference>
<dbReference type="InterPro" id="IPR002347">
    <property type="entry name" value="SDR_fam"/>
</dbReference>
<dbReference type="OrthoDB" id="5327538at2759"/>
<dbReference type="PROSITE" id="PS00061">
    <property type="entry name" value="ADH_SHORT"/>
    <property type="match status" value="1"/>
</dbReference>
<evidence type="ECO:0000256" key="3">
    <source>
        <dbReference type="ARBA" id="ARBA00023002"/>
    </source>
</evidence>
<evidence type="ECO:0000313" key="5">
    <source>
        <dbReference type="Proteomes" id="UP000308199"/>
    </source>
</evidence>
<reference evidence="4 5" key="1">
    <citation type="submission" date="2019-02" db="EMBL/GenBank/DDBJ databases">
        <title>Genome sequencing of the rare red list fungi Phellinidium pouzarii.</title>
        <authorList>
            <person name="Buettner E."/>
            <person name="Kellner H."/>
        </authorList>
    </citation>
    <scope>NUCLEOTIDE SEQUENCE [LARGE SCALE GENOMIC DNA]</scope>
    <source>
        <strain evidence="4 5">DSM 108285</strain>
    </source>
</reference>
<feature type="non-terminal residue" evidence="4">
    <location>
        <position position="1"/>
    </location>
</feature>
<dbReference type="FunFam" id="3.40.50.720:FF:000084">
    <property type="entry name" value="Short-chain dehydrogenase reductase"/>
    <property type="match status" value="1"/>
</dbReference>
<dbReference type="PRINTS" id="PR00080">
    <property type="entry name" value="SDRFAMILY"/>
</dbReference>
<dbReference type="EMBL" id="SGPK01000572">
    <property type="protein sequence ID" value="THH01834.1"/>
    <property type="molecule type" value="Genomic_DNA"/>
</dbReference>